<name>A0ABD3T242_9LAMI</name>
<dbReference type="Proteomes" id="UP001634393">
    <property type="component" value="Unassembled WGS sequence"/>
</dbReference>
<comment type="caution">
    <text evidence="1">The sequence shown here is derived from an EMBL/GenBank/DDBJ whole genome shotgun (WGS) entry which is preliminary data.</text>
</comment>
<keyword evidence="2" id="KW-1185">Reference proteome</keyword>
<evidence type="ECO:0000313" key="1">
    <source>
        <dbReference type="EMBL" id="KAL3830991.1"/>
    </source>
</evidence>
<protein>
    <submittedName>
        <fullName evidence="1">Uncharacterized protein</fullName>
    </submittedName>
</protein>
<evidence type="ECO:0000313" key="2">
    <source>
        <dbReference type="Proteomes" id="UP001634393"/>
    </source>
</evidence>
<dbReference type="EMBL" id="JBJXBP010000005">
    <property type="protein sequence ID" value="KAL3830991.1"/>
    <property type="molecule type" value="Genomic_DNA"/>
</dbReference>
<accession>A0ABD3T242</accession>
<gene>
    <name evidence="1" type="ORF">ACJIZ3_019793</name>
</gene>
<dbReference type="AlphaFoldDB" id="A0ABD3T242"/>
<proteinExistence type="predicted"/>
<sequence>MEFTDYKVPYPTLYEKHPSRFLAEITKEANVDATALSKRQKKCLLQSGTPKEGSPSSFPRHARLSTSWRTPWHSFAPSLVGEFSISLWDFHVLGGLPLRGLFYDEVVPSAKELTGVDKDNKLFLPRSCQHLFSAYHHLGGSDFDGVQDLDWVKFWFKGSVRHREPPQRLSKKGLTKPRLTYNPSGEIHTSLAHDRTVEENAPFDALGVK</sequence>
<organism evidence="1 2">
    <name type="scientific">Penstemon smallii</name>
    <dbReference type="NCBI Taxonomy" id="265156"/>
    <lineage>
        <taxon>Eukaryota</taxon>
        <taxon>Viridiplantae</taxon>
        <taxon>Streptophyta</taxon>
        <taxon>Embryophyta</taxon>
        <taxon>Tracheophyta</taxon>
        <taxon>Spermatophyta</taxon>
        <taxon>Magnoliopsida</taxon>
        <taxon>eudicotyledons</taxon>
        <taxon>Gunneridae</taxon>
        <taxon>Pentapetalae</taxon>
        <taxon>asterids</taxon>
        <taxon>lamiids</taxon>
        <taxon>Lamiales</taxon>
        <taxon>Plantaginaceae</taxon>
        <taxon>Cheloneae</taxon>
        <taxon>Penstemon</taxon>
    </lineage>
</organism>
<reference evidence="1 2" key="1">
    <citation type="submission" date="2024-12" db="EMBL/GenBank/DDBJ databases">
        <title>The unique morphological basis and parallel evolutionary history of personate flowers in Penstemon.</title>
        <authorList>
            <person name="Depatie T.H."/>
            <person name="Wessinger C.A."/>
        </authorList>
    </citation>
    <scope>NUCLEOTIDE SEQUENCE [LARGE SCALE GENOMIC DNA]</scope>
    <source>
        <strain evidence="1">WTNN_2</strain>
        <tissue evidence="1">Leaf</tissue>
    </source>
</reference>